<proteinExistence type="predicted"/>
<comment type="caution">
    <text evidence="2">The sequence shown here is derived from an EMBL/GenBank/DDBJ whole genome shotgun (WGS) entry which is preliminary data.</text>
</comment>
<dbReference type="RefSeq" id="WP_119512952.1">
    <property type="nucleotide sequence ID" value="NZ_QXFK01000015.1"/>
</dbReference>
<dbReference type="Proteomes" id="UP000285092">
    <property type="component" value="Unassembled WGS sequence"/>
</dbReference>
<dbReference type="InterPro" id="IPR014057">
    <property type="entry name" value="HI1420"/>
</dbReference>
<dbReference type="Pfam" id="PF21716">
    <property type="entry name" value="dnstrm_HI1420"/>
    <property type="match status" value="1"/>
</dbReference>
<dbReference type="SUPFAM" id="SSF47413">
    <property type="entry name" value="lambda repressor-like DNA-binding domains"/>
    <property type="match status" value="1"/>
</dbReference>
<dbReference type="CDD" id="cd00093">
    <property type="entry name" value="HTH_XRE"/>
    <property type="match status" value="1"/>
</dbReference>
<dbReference type="Gene3D" id="1.10.260.40">
    <property type="entry name" value="lambda repressor-like DNA-binding domains"/>
    <property type="match status" value="1"/>
</dbReference>
<dbReference type="NCBIfam" id="TIGR02684">
    <property type="entry name" value="dnstrm_HI1420"/>
    <property type="match status" value="1"/>
</dbReference>
<sequence length="101" mass="10652">MISKIETAAYDAADYLNGAEDVVAYIDAYREDGSPEETRAAMGAVARTGGISELAKRTGMSGASLSKVLGANGNPSFETVRSMLHALGLRLTVKVLEQETN</sequence>
<evidence type="ECO:0000313" key="2">
    <source>
        <dbReference type="EMBL" id="RIV78779.1"/>
    </source>
</evidence>
<dbReference type="InterPro" id="IPR010982">
    <property type="entry name" value="Lambda_DNA-bd_dom_sf"/>
</dbReference>
<dbReference type="PANTHER" id="PTHR40275:SF1">
    <property type="entry name" value="SSL7038 PROTEIN"/>
    <property type="match status" value="1"/>
</dbReference>
<dbReference type="InterPro" id="IPR001387">
    <property type="entry name" value="Cro/C1-type_HTH"/>
</dbReference>
<gene>
    <name evidence="2" type="ORF">D2V04_07285</name>
</gene>
<dbReference type="OrthoDB" id="9798416at2"/>
<name>A0A418NIJ7_9SPHN</name>
<dbReference type="EMBL" id="QXFK01000015">
    <property type="protein sequence ID" value="RIV78779.1"/>
    <property type="molecule type" value="Genomic_DNA"/>
</dbReference>
<evidence type="ECO:0000313" key="3">
    <source>
        <dbReference type="Proteomes" id="UP000285092"/>
    </source>
</evidence>
<feature type="domain" description="HTH cro/C1-type" evidence="1">
    <location>
        <begin position="52"/>
        <end position="96"/>
    </location>
</feature>
<dbReference type="AlphaFoldDB" id="A0A418NIJ7"/>
<reference evidence="2 3" key="1">
    <citation type="submission" date="2018-08" db="EMBL/GenBank/DDBJ databases">
        <title>Altererythrobacter sp.Ery1 and Ery12, the genome sequencing of novel strains in genus Alterythrobacter.</title>
        <authorList>
            <person name="Cheng H."/>
            <person name="Wu Y.-H."/>
            <person name="Fang C."/>
            <person name="Xu X.-W."/>
        </authorList>
    </citation>
    <scope>NUCLEOTIDE SEQUENCE [LARGE SCALE GENOMIC DNA]</scope>
    <source>
        <strain evidence="2 3">Ery1</strain>
    </source>
</reference>
<dbReference type="PROSITE" id="PS50943">
    <property type="entry name" value="HTH_CROC1"/>
    <property type="match status" value="1"/>
</dbReference>
<accession>A0A418NIJ7</accession>
<keyword evidence="3" id="KW-1185">Reference proteome</keyword>
<evidence type="ECO:0000259" key="1">
    <source>
        <dbReference type="PROSITE" id="PS50943"/>
    </source>
</evidence>
<organism evidence="2 3">
    <name type="scientific">Pelagerythrobacter aerophilus</name>
    <dbReference type="NCBI Taxonomy" id="2306995"/>
    <lineage>
        <taxon>Bacteria</taxon>
        <taxon>Pseudomonadati</taxon>
        <taxon>Pseudomonadota</taxon>
        <taxon>Alphaproteobacteria</taxon>
        <taxon>Sphingomonadales</taxon>
        <taxon>Erythrobacteraceae</taxon>
        <taxon>Pelagerythrobacter</taxon>
    </lineage>
</organism>
<dbReference type="GO" id="GO:0003677">
    <property type="term" value="F:DNA binding"/>
    <property type="evidence" value="ECO:0007669"/>
    <property type="project" value="InterPro"/>
</dbReference>
<protein>
    <submittedName>
        <fullName evidence="2">Putative addiction module antidote protein</fullName>
    </submittedName>
</protein>
<dbReference type="PANTHER" id="PTHR40275">
    <property type="entry name" value="SSL7038 PROTEIN"/>
    <property type="match status" value="1"/>
</dbReference>